<dbReference type="InterPro" id="IPR020449">
    <property type="entry name" value="Tscrpt_reg_AraC-type_HTH"/>
</dbReference>
<dbReference type="PROSITE" id="PS01124">
    <property type="entry name" value="HTH_ARAC_FAMILY_2"/>
    <property type="match status" value="1"/>
</dbReference>
<gene>
    <name evidence="5" type="ORF">H8B06_18960</name>
</gene>
<feature type="domain" description="HTH araC/xylS-type" evidence="4">
    <location>
        <begin position="166"/>
        <end position="264"/>
    </location>
</feature>
<comment type="caution">
    <text evidence="5">The sequence shown here is derived from an EMBL/GenBank/DDBJ whole genome shotgun (WGS) entry which is preliminary data.</text>
</comment>
<evidence type="ECO:0000313" key="6">
    <source>
        <dbReference type="Proteomes" id="UP000602759"/>
    </source>
</evidence>
<dbReference type="SUPFAM" id="SSF46689">
    <property type="entry name" value="Homeodomain-like"/>
    <property type="match status" value="1"/>
</dbReference>
<sequence>MHRGIRIHDSNYSGSEIIINDAYYYILILKQVKGLAINVVNYNISDCCILFLSPFQLARLQINEHSRVHMLHFHADFYCIEYHKKEVACNGVLFNNIFEQPFIHASPNFSDEVYQLFERIAHLQTSNESYDSSIMKSYLQLILAICNKEMFLQRRKYTNAAIHSLSEFRDLINENFIRHRTVQFYADYYKMSISTFGKRVKTEYSRTPLELIQERLILEAKKLLHLTYKSVKEVASELEFQDVFYFSRFFKKHVGVSPKKFRDKVGIAEVAKKSI</sequence>
<evidence type="ECO:0000256" key="2">
    <source>
        <dbReference type="ARBA" id="ARBA00023125"/>
    </source>
</evidence>
<keyword evidence="6" id="KW-1185">Reference proteome</keyword>
<evidence type="ECO:0000256" key="3">
    <source>
        <dbReference type="ARBA" id="ARBA00023163"/>
    </source>
</evidence>
<protein>
    <submittedName>
        <fullName evidence="5">Helix-turn-helix domain-containing protein</fullName>
    </submittedName>
</protein>
<reference evidence="5 6" key="1">
    <citation type="submission" date="2020-08" db="EMBL/GenBank/DDBJ databases">
        <title>Sphingobacterium sp. DN00404 isolated from aquaculture water.</title>
        <authorList>
            <person name="Zhang M."/>
        </authorList>
    </citation>
    <scope>NUCLEOTIDE SEQUENCE [LARGE SCALE GENOMIC DNA]</scope>
    <source>
        <strain evidence="5 6">DN00404</strain>
    </source>
</reference>
<dbReference type="EMBL" id="JACOIK010000016">
    <property type="protein sequence ID" value="MBD1434909.1"/>
    <property type="molecule type" value="Genomic_DNA"/>
</dbReference>
<keyword evidence="1" id="KW-0805">Transcription regulation</keyword>
<dbReference type="SMART" id="SM00342">
    <property type="entry name" value="HTH_ARAC"/>
    <property type="match status" value="1"/>
</dbReference>
<dbReference type="PANTHER" id="PTHR43280">
    <property type="entry name" value="ARAC-FAMILY TRANSCRIPTIONAL REGULATOR"/>
    <property type="match status" value="1"/>
</dbReference>
<evidence type="ECO:0000259" key="4">
    <source>
        <dbReference type="PROSITE" id="PS01124"/>
    </source>
</evidence>
<dbReference type="Pfam" id="PF12833">
    <property type="entry name" value="HTH_18"/>
    <property type="match status" value="1"/>
</dbReference>
<evidence type="ECO:0000313" key="5">
    <source>
        <dbReference type="EMBL" id="MBD1434909.1"/>
    </source>
</evidence>
<dbReference type="Proteomes" id="UP000602759">
    <property type="component" value="Unassembled WGS sequence"/>
</dbReference>
<dbReference type="PANTHER" id="PTHR43280:SF32">
    <property type="entry name" value="TRANSCRIPTIONAL REGULATORY PROTEIN"/>
    <property type="match status" value="1"/>
</dbReference>
<dbReference type="Gene3D" id="1.10.10.60">
    <property type="entry name" value="Homeodomain-like"/>
    <property type="match status" value="1"/>
</dbReference>
<dbReference type="InterPro" id="IPR009057">
    <property type="entry name" value="Homeodomain-like_sf"/>
</dbReference>
<proteinExistence type="predicted"/>
<evidence type="ECO:0000256" key="1">
    <source>
        <dbReference type="ARBA" id="ARBA00023015"/>
    </source>
</evidence>
<dbReference type="RefSeq" id="WP_190995766.1">
    <property type="nucleotide sequence ID" value="NZ_JACOIK010000016.1"/>
</dbReference>
<dbReference type="InterPro" id="IPR018060">
    <property type="entry name" value="HTH_AraC"/>
</dbReference>
<keyword evidence="3" id="KW-0804">Transcription</keyword>
<organism evidence="5 6">
    <name type="scientific">Sphingobacterium micropteri</name>
    <dbReference type="NCBI Taxonomy" id="2763501"/>
    <lineage>
        <taxon>Bacteria</taxon>
        <taxon>Pseudomonadati</taxon>
        <taxon>Bacteroidota</taxon>
        <taxon>Sphingobacteriia</taxon>
        <taxon>Sphingobacteriales</taxon>
        <taxon>Sphingobacteriaceae</taxon>
        <taxon>Sphingobacterium</taxon>
    </lineage>
</organism>
<accession>A0ABR7YU80</accession>
<name>A0ABR7YU80_9SPHI</name>
<keyword evidence="2" id="KW-0238">DNA-binding</keyword>
<dbReference type="PRINTS" id="PR00032">
    <property type="entry name" value="HTHARAC"/>
</dbReference>